<accession>A0A0C2G5H3</accession>
<dbReference type="AlphaFoldDB" id="A0A0C2G5H3"/>
<evidence type="ECO:0000313" key="1">
    <source>
        <dbReference type="EMBL" id="KIH54149.1"/>
    </source>
</evidence>
<reference evidence="1 2" key="1">
    <citation type="submission" date="2013-12" db="EMBL/GenBank/DDBJ databases">
        <title>Draft genome of the parsitic nematode Ancylostoma duodenale.</title>
        <authorList>
            <person name="Mitreva M."/>
        </authorList>
    </citation>
    <scope>NUCLEOTIDE SEQUENCE [LARGE SCALE GENOMIC DNA]</scope>
    <source>
        <strain evidence="1 2">Zhejiang</strain>
    </source>
</reference>
<sequence>MLPVDSSRNPLKPLFQDVDMTQSVMDESVLFDYDDAWHEVNGDGGGNPISTAVDQYMEQVTLKHQEDKQAALERQYEAFERYIQNLTAGGFTPSTPMTPGYGFGTPLGTPGTALPPFPFPANPKQMVRSKFFYWAQRKEEMFAESLKRLKSDVIRANALTREANMISRELGNTRRQTTYDVTLQIPAANLRPSKIKVEFLNFYFFIGDVILTSSRLEHSYASQ</sequence>
<evidence type="ECO:0000313" key="2">
    <source>
        <dbReference type="Proteomes" id="UP000054047"/>
    </source>
</evidence>
<protein>
    <submittedName>
        <fullName evidence="1">Uncharacterized protein</fullName>
    </submittedName>
</protein>
<proteinExistence type="predicted"/>
<dbReference type="EMBL" id="KN739627">
    <property type="protein sequence ID" value="KIH54149.1"/>
    <property type="molecule type" value="Genomic_DNA"/>
</dbReference>
<dbReference type="OrthoDB" id="3176171at2759"/>
<organism evidence="1 2">
    <name type="scientific">Ancylostoma duodenale</name>
    <dbReference type="NCBI Taxonomy" id="51022"/>
    <lineage>
        <taxon>Eukaryota</taxon>
        <taxon>Metazoa</taxon>
        <taxon>Ecdysozoa</taxon>
        <taxon>Nematoda</taxon>
        <taxon>Chromadorea</taxon>
        <taxon>Rhabditida</taxon>
        <taxon>Rhabditina</taxon>
        <taxon>Rhabditomorpha</taxon>
        <taxon>Strongyloidea</taxon>
        <taxon>Ancylostomatidae</taxon>
        <taxon>Ancylostomatinae</taxon>
        <taxon>Ancylostoma</taxon>
    </lineage>
</organism>
<gene>
    <name evidence="1" type="ORF">ANCDUO_15707</name>
</gene>
<name>A0A0C2G5H3_9BILA</name>
<keyword evidence="2" id="KW-1185">Reference proteome</keyword>
<dbReference type="Proteomes" id="UP000054047">
    <property type="component" value="Unassembled WGS sequence"/>
</dbReference>